<protein>
    <submittedName>
        <fullName evidence="1">Uncharacterized protein</fullName>
    </submittedName>
</protein>
<name>A0A822YZ67_NELNU</name>
<evidence type="ECO:0000313" key="2">
    <source>
        <dbReference type="Proteomes" id="UP000607653"/>
    </source>
</evidence>
<accession>A0A822YZ67</accession>
<gene>
    <name evidence="1" type="ORF">HUJ06_008174</name>
</gene>
<comment type="caution">
    <text evidence="1">The sequence shown here is derived from an EMBL/GenBank/DDBJ whole genome shotgun (WGS) entry which is preliminary data.</text>
</comment>
<reference evidence="1 2" key="1">
    <citation type="journal article" date="2020" name="Mol. Biol. Evol.">
        <title>Distinct Expression and Methylation Patterns for Genes with Different Fates following a Single Whole-Genome Duplication in Flowering Plants.</title>
        <authorList>
            <person name="Shi T."/>
            <person name="Rahmani R.S."/>
            <person name="Gugger P.F."/>
            <person name="Wang M."/>
            <person name="Li H."/>
            <person name="Zhang Y."/>
            <person name="Li Z."/>
            <person name="Wang Q."/>
            <person name="Van de Peer Y."/>
            <person name="Marchal K."/>
            <person name="Chen J."/>
        </authorList>
    </citation>
    <scope>NUCLEOTIDE SEQUENCE [LARGE SCALE GENOMIC DNA]</scope>
    <source>
        <tissue evidence="1">Leaf</tissue>
    </source>
</reference>
<dbReference type="EMBL" id="DUZY01000004">
    <property type="protein sequence ID" value="DAD37533.1"/>
    <property type="molecule type" value="Genomic_DNA"/>
</dbReference>
<dbReference type="Proteomes" id="UP000607653">
    <property type="component" value="Unassembled WGS sequence"/>
</dbReference>
<sequence>MAPKRKVNRYDENWQKQWYGAGIFA</sequence>
<organism evidence="1 2">
    <name type="scientific">Nelumbo nucifera</name>
    <name type="common">Sacred lotus</name>
    <dbReference type="NCBI Taxonomy" id="4432"/>
    <lineage>
        <taxon>Eukaryota</taxon>
        <taxon>Viridiplantae</taxon>
        <taxon>Streptophyta</taxon>
        <taxon>Embryophyta</taxon>
        <taxon>Tracheophyta</taxon>
        <taxon>Spermatophyta</taxon>
        <taxon>Magnoliopsida</taxon>
        <taxon>Proteales</taxon>
        <taxon>Nelumbonaceae</taxon>
        <taxon>Nelumbo</taxon>
    </lineage>
</organism>
<keyword evidence="2" id="KW-1185">Reference proteome</keyword>
<evidence type="ECO:0000313" key="1">
    <source>
        <dbReference type="EMBL" id="DAD37533.1"/>
    </source>
</evidence>
<dbReference type="AlphaFoldDB" id="A0A822YZ67"/>
<proteinExistence type="predicted"/>